<dbReference type="EMBL" id="LR536450">
    <property type="protein sequence ID" value="VFU09763.1"/>
    <property type="molecule type" value="Genomic_DNA"/>
</dbReference>
<organism evidence="1 2">
    <name type="scientific">Methylocella tundrae</name>
    <dbReference type="NCBI Taxonomy" id="227605"/>
    <lineage>
        <taxon>Bacteria</taxon>
        <taxon>Pseudomonadati</taxon>
        <taxon>Pseudomonadota</taxon>
        <taxon>Alphaproteobacteria</taxon>
        <taxon>Hyphomicrobiales</taxon>
        <taxon>Beijerinckiaceae</taxon>
        <taxon>Methylocella</taxon>
    </lineage>
</organism>
<evidence type="ECO:0000313" key="1">
    <source>
        <dbReference type="EMBL" id="VFU09763.1"/>
    </source>
</evidence>
<dbReference type="KEGG" id="mtun:MTUNDRAET4_2876"/>
<name>A0A4U8Z320_METTU</name>
<gene>
    <name evidence="1" type="ORF">MTUNDRAET4_2876</name>
</gene>
<reference evidence="1 2" key="1">
    <citation type="submission" date="2019-03" db="EMBL/GenBank/DDBJ databases">
        <authorList>
            <person name="Kox A.R. M."/>
        </authorList>
    </citation>
    <scope>NUCLEOTIDE SEQUENCE [LARGE SCALE GENOMIC DNA]</scope>
    <source>
        <strain evidence="1">MTUNDRAET4 annotated genome</strain>
    </source>
</reference>
<proteinExistence type="predicted"/>
<dbReference type="AlphaFoldDB" id="A0A4U8Z320"/>
<evidence type="ECO:0000313" key="2">
    <source>
        <dbReference type="Proteomes" id="UP000294360"/>
    </source>
</evidence>
<sequence>MAASQEAWEAKSGRPPAALPPIVLASCCLSFGLAWGLSSPVRAADYAAGPALAAPEGGVACSIGQPFWIPSGPTAETLPWPSVYYGHFSGGRPYVDAFGRTIVDWRDEHVCFPTSAQCRAWVKASYRTYHQPEGYRGCLLLR</sequence>
<protein>
    <submittedName>
        <fullName evidence="1">Uncharacterized protein</fullName>
    </submittedName>
</protein>
<dbReference type="Proteomes" id="UP000294360">
    <property type="component" value="Chromosome"/>
</dbReference>
<accession>A0A4U8Z320</accession>